<evidence type="ECO:0000259" key="2">
    <source>
        <dbReference type="Pfam" id="PF13358"/>
    </source>
</evidence>
<organism evidence="3 4">
    <name type="scientific">Rotaria magnacalcarata</name>
    <dbReference type="NCBI Taxonomy" id="392030"/>
    <lineage>
        <taxon>Eukaryota</taxon>
        <taxon>Metazoa</taxon>
        <taxon>Spiralia</taxon>
        <taxon>Gnathifera</taxon>
        <taxon>Rotifera</taxon>
        <taxon>Eurotatoria</taxon>
        <taxon>Bdelloidea</taxon>
        <taxon>Philodinida</taxon>
        <taxon>Philodinidae</taxon>
        <taxon>Rotaria</taxon>
    </lineage>
</organism>
<accession>A0A817A5T8</accession>
<comment type="caution">
    <text evidence="3">The sequence shown here is derived from an EMBL/GenBank/DDBJ whole genome shotgun (WGS) entry which is preliminary data.</text>
</comment>
<dbReference type="Pfam" id="PF10551">
    <property type="entry name" value="MULE"/>
    <property type="match status" value="1"/>
</dbReference>
<feature type="domain" description="MULE transposase" evidence="1">
    <location>
        <begin position="5"/>
        <end position="70"/>
    </location>
</feature>
<dbReference type="InterPro" id="IPR018289">
    <property type="entry name" value="MULE_transposase_dom"/>
</dbReference>
<evidence type="ECO:0000313" key="3">
    <source>
        <dbReference type="EMBL" id="CAF2245883.1"/>
    </source>
</evidence>
<dbReference type="Pfam" id="PF13358">
    <property type="entry name" value="DDE_3"/>
    <property type="match status" value="1"/>
</dbReference>
<gene>
    <name evidence="3" type="ORF">XDN619_LOCUS35053</name>
</gene>
<name>A0A817A5T8_9BILA</name>
<reference evidence="3" key="1">
    <citation type="submission" date="2021-02" db="EMBL/GenBank/DDBJ databases">
        <authorList>
            <person name="Nowell W R."/>
        </authorList>
    </citation>
    <scope>NUCLEOTIDE SEQUENCE</scope>
</reference>
<evidence type="ECO:0008006" key="5">
    <source>
        <dbReference type="Google" id="ProtNLM"/>
    </source>
</evidence>
<sequence length="405" mass="46356">MMTNAITPLVYGLLIGKSAEDYNLFFENVSKQDNFQPESIMTDFETGTIKSVKDMLPNILHRGCLFHFSQAVCRQVQSKGLTTKYNEDEVFRLNVKELIALAFAPLDQIITSFDLICDQFDDDANDLVEYFEKTCIGEPKRSGKLWNIHDRVAATVPRPNNSVEGRHNAFADRVAISHSTIVKLGEKIRREQSKFEVDMTKILQSHDIKTKKACYRKLDERITRLANSFDPTQLDQFLKNMAANITLWSFGRTKNKFYLYDPDGFSYYWYDLRKEEEILSTRTQGGSSVMIWASFGWGGKSSTCFINGRMNSNGYREVLKIHLVDIGNAIGGSDWIFQQDNALVHQAKVNLAWFKSQIINVLPWPSLSPDLNHIKNLWGILSRKVCAEGKQFKTKEQFKAAILQS</sequence>
<proteinExistence type="predicted"/>
<evidence type="ECO:0000259" key="1">
    <source>
        <dbReference type="Pfam" id="PF10551"/>
    </source>
</evidence>
<dbReference type="AlphaFoldDB" id="A0A817A5T8"/>
<dbReference type="InterPro" id="IPR036397">
    <property type="entry name" value="RNaseH_sf"/>
</dbReference>
<dbReference type="EMBL" id="CAJNRG010018033">
    <property type="protein sequence ID" value="CAF2245883.1"/>
    <property type="molecule type" value="Genomic_DNA"/>
</dbReference>
<dbReference type="InterPro" id="IPR038717">
    <property type="entry name" value="Tc1-like_DDE_dom"/>
</dbReference>
<dbReference type="Proteomes" id="UP000663887">
    <property type="component" value="Unassembled WGS sequence"/>
</dbReference>
<feature type="domain" description="Tc1-like transposase DDE" evidence="2">
    <location>
        <begin position="276"/>
        <end position="399"/>
    </location>
</feature>
<dbReference type="GO" id="GO:0003676">
    <property type="term" value="F:nucleic acid binding"/>
    <property type="evidence" value="ECO:0007669"/>
    <property type="project" value="InterPro"/>
</dbReference>
<evidence type="ECO:0000313" key="4">
    <source>
        <dbReference type="Proteomes" id="UP000663887"/>
    </source>
</evidence>
<protein>
    <recommendedName>
        <fullName evidence="5">Transposase</fullName>
    </recommendedName>
</protein>
<dbReference type="Gene3D" id="3.30.420.10">
    <property type="entry name" value="Ribonuclease H-like superfamily/Ribonuclease H"/>
    <property type="match status" value="1"/>
</dbReference>